<dbReference type="AlphaFoldDB" id="A0A1N5V8G3"/>
<dbReference type="Pfam" id="PF17863">
    <property type="entry name" value="AAA_lid_2"/>
    <property type="match status" value="1"/>
</dbReference>
<dbReference type="Gene3D" id="1.10.8.80">
    <property type="entry name" value="Magnesium chelatase subunit I, C-Terminal domain"/>
    <property type="match status" value="1"/>
</dbReference>
<proteinExistence type="predicted"/>
<dbReference type="Pfam" id="PF07726">
    <property type="entry name" value="AAA_3"/>
    <property type="match status" value="1"/>
</dbReference>
<reference evidence="3 4" key="1">
    <citation type="submission" date="2016-04" db="EMBL/GenBank/DDBJ databases">
        <authorList>
            <person name="Evans L.H."/>
            <person name="Alamgir A."/>
            <person name="Owens N."/>
            <person name="Weber N.D."/>
            <person name="Virtaneva K."/>
            <person name="Barbian K."/>
            <person name="Babar A."/>
            <person name="Rosenke K."/>
        </authorList>
    </citation>
    <scope>NUCLEOTIDE SEQUENCE [LARGE SCALE GENOMIC DNA]</scope>
    <source>
        <strain evidence="4">S5(T) (JCM 30642 \VKM B-2941)</strain>
    </source>
</reference>
<sequence>MNNDSLEKEVSESVRESGSIVNEISKFFVGDSDPLKKITASIMASGHVLLQDNPGIGKTFVAKLFSNVLGIGFKRIQFTPDLLPSDITGTKIWRASTGNFELVKGPVFSNLILADEINRAPPKTQAALLESMEERQVTIEGETIKLPPPFIVIATQNPIEFEGTYPLPEAQMDRFMIRLSFGYPKDDLEILRRRKLWGTNDPSSMATKLMDASKIIDLQKTSEKVTVSDEITSYISQFRQIRDDKRVMAGPSPRGIISLMRLAQAMAMIDGRDYVIPDDVKNVAIECLAHRIILKPEQVMDEISPEAIVKEYLDKMEVPKGN</sequence>
<gene>
    <name evidence="3" type="ORF">CSP5_1283</name>
</gene>
<feature type="domain" description="ChlI/MoxR AAA lid" evidence="2">
    <location>
        <begin position="242"/>
        <end position="311"/>
    </location>
</feature>
<dbReference type="Proteomes" id="UP000195607">
    <property type="component" value="Chromosome I"/>
</dbReference>
<dbReference type="Gene3D" id="3.40.50.300">
    <property type="entry name" value="P-loop containing nucleotide triphosphate hydrolases"/>
    <property type="match status" value="1"/>
</dbReference>
<evidence type="ECO:0000259" key="1">
    <source>
        <dbReference type="Pfam" id="PF07726"/>
    </source>
</evidence>
<feature type="domain" description="ATPase AAA-3" evidence="1">
    <location>
        <begin position="47"/>
        <end position="177"/>
    </location>
</feature>
<dbReference type="InterPro" id="IPR041628">
    <property type="entry name" value="ChlI/MoxR_AAA_lid"/>
</dbReference>
<dbReference type="GeneID" id="41588530"/>
<dbReference type="InterPro" id="IPR050764">
    <property type="entry name" value="CbbQ/NirQ/NorQ/GpvN"/>
</dbReference>
<dbReference type="RefSeq" id="WP_148689908.1">
    <property type="nucleotide sequence ID" value="NZ_LT671858.1"/>
</dbReference>
<accession>A0A1N5V8G3</accession>
<dbReference type="GO" id="GO:0016887">
    <property type="term" value="F:ATP hydrolysis activity"/>
    <property type="evidence" value="ECO:0007669"/>
    <property type="project" value="InterPro"/>
</dbReference>
<dbReference type="EMBL" id="LT671858">
    <property type="protein sequence ID" value="SIM69411.1"/>
    <property type="molecule type" value="Genomic_DNA"/>
</dbReference>
<evidence type="ECO:0000259" key="2">
    <source>
        <dbReference type="Pfam" id="PF17863"/>
    </source>
</evidence>
<evidence type="ECO:0000313" key="4">
    <source>
        <dbReference type="Proteomes" id="UP000195607"/>
    </source>
</evidence>
<protein>
    <submittedName>
        <fullName evidence="3">MoxR-like ATPase</fullName>
    </submittedName>
</protein>
<dbReference type="PANTHER" id="PTHR42759">
    <property type="entry name" value="MOXR FAMILY PROTEIN"/>
    <property type="match status" value="1"/>
</dbReference>
<dbReference type="GO" id="GO:0005524">
    <property type="term" value="F:ATP binding"/>
    <property type="evidence" value="ECO:0007669"/>
    <property type="project" value="InterPro"/>
</dbReference>
<name>A0A1N5V8G3_9ARCH</name>
<organism evidence="3 4">
    <name type="scientific">Cuniculiplasma divulgatum</name>
    <dbReference type="NCBI Taxonomy" id="1673428"/>
    <lineage>
        <taxon>Archaea</taxon>
        <taxon>Methanobacteriati</taxon>
        <taxon>Thermoplasmatota</taxon>
        <taxon>Thermoplasmata</taxon>
        <taxon>Thermoplasmatales</taxon>
        <taxon>Cuniculiplasmataceae</taxon>
        <taxon>Cuniculiplasma</taxon>
    </lineage>
</organism>
<evidence type="ECO:0000313" key="3">
    <source>
        <dbReference type="EMBL" id="SIM69411.1"/>
    </source>
</evidence>
<dbReference type="PIRSF" id="PIRSF002849">
    <property type="entry name" value="AAA_ATPase_chaperone_MoxR_prd"/>
    <property type="match status" value="1"/>
</dbReference>
<dbReference type="InterPro" id="IPR027417">
    <property type="entry name" value="P-loop_NTPase"/>
</dbReference>
<dbReference type="SUPFAM" id="SSF52540">
    <property type="entry name" value="P-loop containing nucleoside triphosphate hydrolases"/>
    <property type="match status" value="1"/>
</dbReference>
<dbReference type="InterPro" id="IPR011703">
    <property type="entry name" value="ATPase_AAA-3"/>
</dbReference>
<dbReference type="PANTHER" id="PTHR42759:SF5">
    <property type="entry name" value="METHANOL DEHYDROGENASE REGULATOR"/>
    <property type="match status" value="1"/>
</dbReference>